<dbReference type="SUPFAM" id="SSF55424">
    <property type="entry name" value="FAD/NAD-linked reductases, dimerisation (C-terminal) domain"/>
    <property type="match status" value="1"/>
</dbReference>
<evidence type="ECO:0000259" key="6">
    <source>
        <dbReference type="Pfam" id="PF07992"/>
    </source>
</evidence>
<dbReference type="InterPro" id="IPR023753">
    <property type="entry name" value="FAD/NAD-binding_dom"/>
</dbReference>
<comment type="caution">
    <text evidence="7">The sequence shown here is derived from an EMBL/GenBank/DDBJ whole genome shotgun (WGS) entry which is preliminary data.</text>
</comment>
<evidence type="ECO:0000313" key="8">
    <source>
        <dbReference type="Proteomes" id="UP001245285"/>
    </source>
</evidence>
<feature type="domain" description="Pyridine nucleotide-disulphide oxidoreductase dimerisation" evidence="5">
    <location>
        <begin position="342"/>
        <end position="447"/>
    </location>
</feature>
<dbReference type="PRINTS" id="PR00368">
    <property type="entry name" value="FADPNR"/>
</dbReference>
<keyword evidence="8" id="KW-1185">Reference proteome</keyword>
<dbReference type="Gene3D" id="3.50.50.60">
    <property type="entry name" value="FAD/NAD(P)-binding domain"/>
    <property type="match status" value="2"/>
</dbReference>
<dbReference type="InterPro" id="IPR001100">
    <property type="entry name" value="Pyr_nuc-diS_OxRdtase"/>
</dbReference>
<gene>
    <name evidence="7" type="ORF">RM545_10730</name>
</gene>
<evidence type="ECO:0000256" key="2">
    <source>
        <dbReference type="ARBA" id="ARBA00007532"/>
    </source>
</evidence>
<keyword evidence="4" id="KW-0274">FAD</keyword>
<organism evidence="7 8">
    <name type="scientific">Autumnicola lenta</name>
    <dbReference type="NCBI Taxonomy" id="3075593"/>
    <lineage>
        <taxon>Bacteria</taxon>
        <taxon>Pseudomonadati</taxon>
        <taxon>Bacteroidota</taxon>
        <taxon>Flavobacteriia</taxon>
        <taxon>Flavobacteriales</taxon>
        <taxon>Flavobacteriaceae</taxon>
        <taxon>Autumnicola</taxon>
    </lineage>
</organism>
<comment type="cofactor">
    <cofactor evidence="1">
        <name>FAD</name>
        <dbReference type="ChEBI" id="CHEBI:57692"/>
    </cofactor>
</comment>
<feature type="domain" description="FAD/NAD(P)-binding" evidence="6">
    <location>
        <begin position="4"/>
        <end position="314"/>
    </location>
</feature>
<dbReference type="NCBIfam" id="NF004992">
    <property type="entry name" value="PRK06370.1-4"/>
    <property type="match status" value="1"/>
</dbReference>
<dbReference type="RefSeq" id="WP_311495275.1">
    <property type="nucleotide sequence ID" value="NZ_JAVRHO010000013.1"/>
</dbReference>
<name>A0ABU3CLD8_9FLAO</name>
<evidence type="ECO:0000256" key="1">
    <source>
        <dbReference type="ARBA" id="ARBA00001974"/>
    </source>
</evidence>
<dbReference type="InterPro" id="IPR016156">
    <property type="entry name" value="FAD/NAD-linked_Rdtase_dimer_sf"/>
</dbReference>
<dbReference type="InterPro" id="IPR036188">
    <property type="entry name" value="FAD/NAD-bd_sf"/>
</dbReference>
<evidence type="ECO:0000313" key="7">
    <source>
        <dbReference type="EMBL" id="MDT0647163.1"/>
    </source>
</evidence>
<dbReference type="EMBL" id="JAVRHO010000013">
    <property type="protein sequence ID" value="MDT0647163.1"/>
    <property type="molecule type" value="Genomic_DNA"/>
</dbReference>
<dbReference type="PRINTS" id="PR00411">
    <property type="entry name" value="PNDRDTASEI"/>
</dbReference>
<reference evidence="7 8" key="1">
    <citation type="submission" date="2023-09" db="EMBL/GenBank/DDBJ databases">
        <authorList>
            <person name="Rey-Velasco X."/>
        </authorList>
    </citation>
    <scope>NUCLEOTIDE SEQUENCE [LARGE SCALE GENOMIC DNA]</scope>
    <source>
        <strain evidence="7 8">F260</strain>
    </source>
</reference>
<protein>
    <submittedName>
        <fullName evidence="7">FAD-containing oxidoreductase</fullName>
    </submittedName>
</protein>
<dbReference type="Pfam" id="PF07992">
    <property type="entry name" value="Pyr_redox_2"/>
    <property type="match status" value="1"/>
</dbReference>
<evidence type="ECO:0000256" key="4">
    <source>
        <dbReference type="ARBA" id="ARBA00022827"/>
    </source>
</evidence>
<accession>A0ABU3CLD8</accession>
<keyword evidence="3" id="KW-0285">Flavoprotein</keyword>
<dbReference type="PANTHER" id="PTHR43014">
    <property type="entry name" value="MERCURIC REDUCTASE"/>
    <property type="match status" value="1"/>
</dbReference>
<dbReference type="Proteomes" id="UP001245285">
    <property type="component" value="Unassembled WGS sequence"/>
</dbReference>
<dbReference type="SUPFAM" id="SSF51905">
    <property type="entry name" value="FAD/NAD(P)-binding domain"/>
    <property type="match status" value="1"/>
</dbReference>
<evidence type="ECO:0000256" key="3">
    <source>
        <dbReference type="ARBA" id="ARBA00022630"/>
    </source>
</evidence>
<dbReference type="InterPro" id="IPR004099">
    <property type="entry name" value="Pyr_nucl-diS_OxRdtase_dimer"/>
</dbReference>
<dbReference type="PIRSF" id="PIRSF000350">
    <property type="entry name" value="Mercury_reductase_MerA"/>
    <property type="match status" value="1"/>
</dbReference>
<proteinExistence type="inferred from homology"/>
<sequence>MKFDAIIIGTGQAGTPLAASLVKNGQKVAIIEKGDFGGTCVNTGCTPTKAYVASARRVFVTKNSQEHGVTIAGEIKVNLRAIKRRKDKLVEKSSEGIRKMLEDNEQIQVFKGEAKFKDDHTVIVNNETLQAEKIFINTGSRPNIPSPFKNLNYHTNETMLELEEIPEHLVIIGGGYVGLEFAQMFRRFGSKVSILDRGERLMKQEDEDISEAILQILEDEDIQVYLNSENIVGAQSKKTMEFSFNVHGADKKIEGSHLLLATGRVPNTANIGLENTGVHLDKKGYIKVNDELQTSVPHIYALGDCNGEGAFTHTSYNDFEIVDSNLLQNKKRSLSDRFPCYAAFIDPPLARVGMNEAEIKEKGIKAKLASRPMTKVARAQEMGETSGMMKIYIEADTDKILGATFLGTGADEVIHAIIDAMYAGTPYTTIRDAVHIHPTVSELIPTMLESPEDL</sequence>
<dbReference type="Pfam" id="PF02852">
    <property type="entry name" value="Pyr_redox_dim"/>
    <property type="match status" value="1"/>
</dbReference>
<dbReference type="PANTHER" id="PTHR43014:SF2">
    <property type="entry name" value="MERCURIC REDUCTASE"/>
    <property type="match status" value="1"/>
</dbReference>
<comment type="similarity">
    <text evidence="2">Belongs to the class-I pyridine nucleotide-disulfide oxidoreductase family.</text>
</comment>
<evidence type="ECO:0000259" key="5">
    <source>
        <dbReference type="Pfam" id="PF02852"/>
    </source>
</evidence>
<dbReference type="Gene3D" id="3.30.390.30">
    <property type="match status" value="1"/>
</dbReference>